<keyword evidence="6 9" id="KW-0030">Aminoacyl-tRNA synthetase</keyword>
<keyword evidence="3 9" id="KW-0547">Nucleotide-binding</keyword>
<dbReference type="InterPro" id="IPR014729">
    <property type="entry name" value="Rossmann-like_a/b/a_fold"/>
</dbReference>
<dbReference type="SUPFAM" id="SSF52374">
    <property type="entry name" value="Nucleotidylyl transferase"/>
    <property type="match status" value="1"/>
</dbReference>
<dbReference type="STRING" id="6290.A0A0N4WFI6"/>
<reference evidence="13" key="1">
    <citation type="submission" date="2017-02" db="UniProtKB">
        <authorList>
            <consortium name="WormBaseParasite"/>
        </authorList>
    </citation>
    <scope>IDENTIFICATION</scope>
</reference>
<accession>A0A0N4WFI6</accession>
<proteinExistence type="inferred from homology"/>
<name>A0A0N4WFI6_HAEPC</name>
<evidence type="ECO:0000256" key="4">
    <source>
        <dbReference type="ARBA" id="ARBA00022840"/>
    </source>
</evidence>
<dbReference type="CDD" id="cd00814">
    <property type="entry name" value="MetRS_core"/>
    <property type="match status" value="1"/>
</dbReference>
<dbReference type="EC" id="6.1.1.10" evidence="1"/>
<keyword evidence="5 9" id="KW-0648">Protein biosynthesis</keyword>
<dbReference type="NCBIfam" id="TIGR00398">
    <property type="entry name" value="metG"/>
    <property type="match status" value="1"/>
</dbReference>
<dbReference type="OMA" id="NMFLPDR"/>
<evidence type="ECO:0000256" key="9">
    <source>
        <dbReference type="RuleBase" id="RU363039"/>
    </source>
</evidence>
<organism evidence="13">
    <name type="scientific">Haemonchus placei</name>
    <name type="common">Barber's pole worm</name>
    <dbReference type="NCBI Taxonomy" id="6290"/>
    <lineage>
        <taxon>Eukaryota</taxon>
        <taxon>Metazoa</taxon>
        <taxon>Ecdysozoa</taxon>
        <taxon>Nematoda</taxon>
        <taxon>Chromadorea</taxon>
        <taxon>Rhabditida</taxon>
        <taxon>Rhabditina</taxon>
        <taxon>Rhabditomorpha</taxon>
        <taxon>Strongyloidea</taxon>
        <taxon>Trichostrongylidae</taxon>
        <taxon>Haemonchus</taxon>
    </lineage>
</organism>
<evidence type="ECO:0000256" key="3">
    <source>
        <dbReference type="ARBA" id="ARBA00022741"/>
    </source>
</evidence>
<dbReference type="SUPFAM" id="SSF47323">
    <property type="entry name" value="Anticodon-binding domain of a subclass of class I aminoacyl-tRNA synthetases"/>
    <property type="match status" value="1"/>
</dbReference>
<evidence type="ECO:0000256" key="2">
    <source>
        <dbReference type="ARBA" id="ARBA00022598"/>
    </source>
</evidence>
<dbReference type="WBParaSite" id="HPLM_0000948501-mRNA-1">
    <property type="protein sequence ID" value="HPLM_0000948501-mRNA-1"/>
    <property type="gene ID" value="HPLM_0000948501"/>
</dbReference>
<keyword evidence="4 9" id="KW-0067">ATP-binding</keyword>
<dbReference type="GO" id="GO:0006431">
    <property type="term" value="P:methionyl-tRNA aminoacylation"/>
    <property type="evidence" value="ECO:0007669"/>
    <property type="project" value="InterPro"/>
</dbReference>
<dbReference type="Gene3D" id="3.40.50.620">
    <property type="entry name" value="HUPs"/>
    <property type="match status" value="1"/>
</dbReference>
<evidence type="ECO:0000256" key="1">
    <source>
        <dbReference type="ARBA" id="ARBA00012838"/>
    </source>
</evidence>
<dbReference type="GO" id="GO:0005524">
    <property type="term" value="F:ATP binding"/>
    <property type="evidence" value="ECO:0007669"/>
    <property type="project" value="UniProtKB-KW"/>
</dbReference>
<comment type="similarity">
    <text evidence="9">Belongs to the class-I aminoacyl-tRNA synthetase family.</text>
</comment>
<keyword evidence="2 9" id="KW-0436">Ligase</keyword>
<evidence type="ECO:0000256" key="7">
    <source>
        <dbReference type="ARBA" id="ARBA00026124"/>
    </source>
</evidence>
<dbReference type="Gene3D" id="2.170.220.10">
    <property type="match status" value="1"/>
</dbReference>
<keyword evidence="12" id="KW-1185">Reference proteome</keyword>
<evidence type="ECO:0000259" key="10">
    <source>
        <dbReference type="Pfam" id="PF09334"/>
    </source>
</evidence>
<gene>
    <name evidence="11" type="ORF">HPLM_LOCUS9477</name>
</gene>
<sequence length="485" mass="55831">MRTLRSLILLPVRRHSYITTPIFYANAAPHLGHLYTAVLSDAAHRWQKLKNPDDVHVFTSGTDEHGIKIFRAAQKANTDPLKFCDASSESFRNLFGKFGIHTTDFIRTTEDRHKQCVEYAWKKLCDGNFIYQDTYSNWYSAVDECFFPNDEVEDSPSGKVVKGTSHSVEWVEECNYMFRLSQFRDEVRRWLLSSDVIHPKHYLPNALQYLEYEGDLSISRDRSRLPWGIQVPGDNMQTIYVWMDALMNYLSVVGYPEKMKVWPPSWQVLGKDILKFHAFFWPAFLMAMDLPLPEKLFVHGHWLVDNVKMSKSLGNVVDPFEAKELYTADGLRYFLLKQGLPHGDSNFNKEKAINVVNGDLVNNLGNLLSRATVKKLNNAQVYPNIAEDQLEPKIEEAAVHFLNDLKNIAEVTTELYDDMLFYKGIMEVMSVLKAGNGFFQLTEPWKLRPGPQLDCVLYITYETIRVSSILLQPIIPTLADIALTR</sequence>
<dbReference type="OrthoDB" id="5844513at2759"/>
<evidence type="ECO:0000313" key="12">
    <source>
        <dbReference type="Proteomes" id="UP000268014"/>
    </source>
</evidence>
<dbReference type="GO" id="GO:0004825">
    <property type="term" value="F:methionine-tRNA ligase activity"/>
    <property type="evidence" value="ECO:0007669"/>
    <property type="project" value="UniProtKB-EC"/>
</dbReference>
<dbReference type="InterPro" id="IPR033911">
    <property type="entry name" value="MetRS_core"/>
</dbReference>
<evidence type="ECO:0000256" key="5">
    <source>
        <dbReference type="ARBA" id="ARBA00022917"/>
    </source>
</evidence>
<evidence type="ECO:0000256" key="8">
    <source>
        <dbReference type="ARBA" id="ARBA00030331"/>
    </source>
</evidence>
<feature type="domain" description="Methionyl/Leucyl tRNA synthetase" evidence="10">
    <location>
        <begin position="17"/>
        <end position="371"/>
    </location>
</feature>
<dbReference type="InterPro" id="IPR023457">
    <property type="entry name" value="Met-tRNA_synth_2"/>
</dbReference>
<evidence type="ECO:0000313" key="13">
    <source>
        <dbReference type="WBParaSite" id="HPLM_0000948501-mRNA-1"/>
    </source>
</evidence>
<dbReference type="PANTHER" id="PTHR43326">
    <property type="entry name" value="METHIONYL-TRNA SYNTHETASE"/>
    <property type="match status" value="1"/>
</dbReference>
<protein>
    <recommendedName>
        <fullName evidence="7">Methionine--tRNA ligase, mitochondrial</fullName>
        <ecNumber evidence="1">6.1.1.10</ecNumber>
    </recommendedName>
    <alternativeName>
        <fullName evidence="8">Mitochondrial methionyl-tRNA synthetase</fullName>
    </alternativeName>
</protein>
<dbReference type="AlphaFoldDB" id="A0A0N4WFI6"/>
<dbReference type="EMBL" id="UZAF01017069">
    <property type="protein sequence ID" value="VDO37592.1"/>
    <property type="molecule type" value="Genomic_DNA"/>
</dbReference>
<dbReference type="InterPro" id="IPR014758">
    <property type="entry name" value="Met-tRNA_synth"/>
</dbReference>
<evidence type="ECO:0000256" key="6">
    <source>
        <dbReference type="ARBA" id="ARBA00023146"/>
    </source>
</evidence>
<dbReference type="Proteomes" id="UP000268014">
    <property type="component" value="Unassembled WGS sequence"/>
</dbReference>
<reference evidence="11 12" key="2">
    <citation type="submission" date="2018-11" db="EMBL/GenBank/DDBJ databases">
        <authorList>
            <consortium name="Pathogen Informatics"/>
        </authorList>
    </citation>
    <scope>NUCLEOTIDE SEQUENCE [LARGE SCALE GENOMIC DNA]</scope>
    <source>
        <strain evidence="11 12">MHpl1</strain>
    </source>
</reference>
<evidence type="ECO:0000313" key="11">
    <source>
        <dbReference type="EMBL" id="VDO37592.1"/>
    </source>
</evidence>
<dbReference type="PANTHER" id="PTHR43326:SF1">
    <property type="entry name" value="METHIONINE--TRNA LIGASE, MITOCHONDRIAL"/>
    <property type="match status" value="1"/>
</dbReference>
<dbReference type="Gene3D" id="1.10.730.10">
    <property type="entry name" value="Isoleucyl-tRNA Synthetase, Domain 1"/>
    <property type="match status" value="1"/>
</dbReference>
<dbReference type="Pfam" id="PF09334">
    <property type="entry name" value="tRNA-synt_1g"/>
    <property type="match status" value="1"/>
</dbReference>
<dbReference type="InterPro" id="IPR009080">
    <property type="entry name" value="tRNAsynth_Ia_anticodon-bd"/>
</dbReference>
<dbReference type="InterPro" id="IPR015413">
    <property type="entry name" value="Methionyl/Leucyl_tRNA_Synth"/>
</dbReference>
<dbReference type="PRINTS" id="PR01041">
    <property type="entry name" value="TRNASYNTHMET"/>
</dbReference>